<accession>A0A0N4YVH4</accession>
<keyword evidence="1" id="KW-0472">Membrane</keyword>
<evidence type="ECO:0000256" key="1">
    <source>
        <dbReference type="SAM" id="Phobius"/>
    </source>
</evidence>
<keyword evidence="1" id="KW-0812">Transmembrane</keyword>
<dbReference type="Gene3D" id="1.20.1070.10">
    <property type="entry name" value="Rhodopsin 7-helix transmembrane proteins"/>
    <property type="match status" value="1"/>
</dbReference>
<feature type="transmembrane region" description="Helical" evidence="1">
    <location>
        <begin position="12"/>
        <end position="33"/>
    </location>
</feature>
<protein>
    <submittedName>
        <fullName evidence="2">G_PROTEIN_RECEP_F1_2 domain-containing protein</fullName>
    </submittedName>
</protein>
<keyword evidence="1" id="KW-1133">Transmembrane helix</keyword>
<dbReference type="WBParaSite" id="NBR_0002124601-mRNA-1">
    <property type="protein sequence ID" value="NBR_0002124601-mRNA-1"/>
    <property type="gene ID" value="NBR_0002124601"/>
</dbReference>
<organism evidence="2">
    <name type="scientific">Nippostrongylus brasiliensis</name>
    <name type="common">Rat hookworm</name>
    <dbReference type="NCBI Taxonomy" id="27835"/>
    <lineage>
        <taxon>Eukaryota</taxon>
        <taxon>Metazoa</taxon>
        <taxon>Ecdysozoa</taxon>
        <taxon>Nematoda</taxon>
        <taxon>Chromadorea</taxon>
        <taxon>Rhabditida</taxon>
        <taxon>Rhabditina</taxon>
        <taxon>Rhabditomorpha</taxon>
        <taxon>Strongyloidea</taxon>
        <taxon>Heligmosomidae</taxon>
        <taxon>Nippostrongylus</taxon>
    </lineage>
</organism>
<name>A0A0N4YVH4_NIPBR</name>
<evidence type="ECO:0000313" key="2">
    <source>
        <dbReference type="WBParaSite" id="NBR_0002124601-mRNA-1"/>
    </source>
</evidence>
<reference evidence="2" key="1">
    <citation type="submission" date="2017-02" db="UniProtKB">
        <authorList>
            <consortium name="WormBaseParasite"/>
        </authorList>
    </citation>
    <scope>IDENTIFICATION</scope>
</reference>
<dbReference type="AlphaFoldDB" id="A0A0N4YVH4"/>
<sequence>LIKKPIFRRLAATASIIFYCIVWVVSIVIALPYSLTVKSLKFDTVEPWNDVHTPAMLKICDRSYPEICMEMQDTWERAYISKTTFTVTVLAIQIGSTIRRRSKVSRTINQARRMSMQSRNRGKNGALGKWCPKVRLPTSVLAVVILTTI</sequence>
<proteinExistence type="predicted"/>